<feature type="disulfide bond" evidence="9">
    <location>
        <begin position="193"/>
        <end position="262"/>
    </location>
</feature>
<accession>H3CYG5</accession>
<comment type="subcellular location">
    <subcellularLocation>
        <location evidence="1">Secreted</location>
        <location evidence="1">Extracellular space</location>
        <location evidence="1">Extracellular matrix</location>
    </subcellularLocation>
</comment>
<reference evidence="13" key="2">
    <citation type="submission" date="2025-08" db="UniProtKB">
        <authorList>
            <consortium name="Ensembl"/>
        </authorList>
    </citation>
    <scope>IDENTIFICATION</scope>
</reference>
<dbReference type="CDD" id="cd03519">
    <property type="entry name" value="Link_domain_HAPLN_module_2"/>
    <property type="match status" value="1"/>
</dbReference>
<keyword evidence="6" id="KW-0373">Hyaluronic acid</keyword>
<dbReference type="InterPro" id="IPR016186">
    <property type="entry name" value="C-type_lectin-like/link_sf"/>
</dbReference>
<dbReference type="InterPro" id="IPR016187">
    <property type="entry name" value="CTDL_fold"/>
</dbReference>
<dbReference type="Gene3D" id="2.60.40.10">
    <property type="entry name" value="Immunoglobulins"/>
    <property type="match status" value="1"/>
</dbReference>
<dbReference type="FunFam" id="3.10.100.10:FF:000002">
    <property type="entry name" value="Hyaluronan proteoglycan link protein 1"/>
    <property type="match status" value="1"/>
</dbReference>
<organism evidence="13 14">
    <name type="scientific">Tetraodon nigroviridis</name>
    <name type="common">Spotted green pufferfish</name>
    <name type="synonym">Chelonodon nigroviridis</name>
    <dbReference type="NCBI Taxonomy" id="99883"/>
    <lineage>
        <taxon>Eukaryota</taxon>
        <taxon>Metazoa</taxon>
        <taxon>Chordata</taxon>
        <taxon>Craniata</taxon>
        <taxon>Vertebrata</taxon>
        <taxon>Euteleostomi</taxon>
        <taxon>Actinopterygii</taxon>
        <taxon>Neopterygii</taxon>
        <taxon>Teleostei</taxon>
        <taxon>Neoteleostei</taxon>
        <taxon>Acanthomorphata</taxon>
        <taxon>Eupercaria</taxon>
        <taxon>Tetraodontiformes</taxon>
        <taxon>Tetradontoidea</taxon>
        <taxon>Tetraodontidae</taxon>
        <taxon>Tetraodon</taxon>
    </lineage>
</organism>
<dbReference type="InterPro" id="IPR007110">
    <property type="entry name" value="Ig-like_dom"/>
</dbReference>
<feature type="disulfide bond" evidence="9">
    <location>
        <begin position="289"/>
        <end position="358"/>
    </location>
</feature>
<dbReference type="GO" id="GO:0007417">
    <property type="term" value="P:central nervous system development"/>
    <property type="evidence" value="ECO:0007669"/>
    <property type="project" value="TreeGrafter"/>
</dbReference>
<dbReference type="GeneTree" id="ENSGT00940000159628"/>
<evidence type="ECO:0000256" key="4">
    <source>
        <dbReference type="ARBA" id="ARBA00022737"/>
    </source>
</evidence>
<dbReference type="InterPro" id="IPR036179">
    <property type="entry name" value="Ig-like_dom_sf"/>
</dbReference>
<evidence type="ECO:0000256" key="7">
    <source>
        <dbReference type="ARBA" id="ARBA00023319"/>
    </source>
</evidence>
<dbReference type="SUPFAM" id="SSF56436">
    <property type="entry name" value="C-type lectin-like"/>
    <property type="match status" value="2"/>
</dbReference>
<dbReference type="InterPro" id="IPR050691">
    <property type="entry name" value="Hyaluronan_bind_Proteoglycan"/>
</dbReference>
<keyword evidence="2" id="KW-0964">Secreted</keyword>
<dbReference type="SUPFAM" id="SSF48726">
    <property type="entry name" value="Immunoglobulin"/>
    <property type="match status" value="1"/>
</dbReference>
<evidence type="ECO:0000256" key="3">
    <source>
        <dbReference type="ARBA" id="ARBA00022530"/>
    </source>
</evidence>
<evidence type="ECO:0000256" key="5">
    <source>
        <dbReference type="ARBA" id="ARBA00023157"/>
    </source>
</evidence>
<reference evidence="13" key="3">
    <citation type="submission" date="2025-09" db="UniProtKB">
        <authorList>
            <consortium name="Ensembl"/>
        </authorList>
    </citation>
    <scope>IDENTIFICATION</scope>
</reference>
<feature type="domain" description="Link" evidence="12">
    <location>
        <begin position="171"/>
        <end position="264"/>
    </location>
</feature>
<dbReference type="Ensembl" id="ENSTNIT00000013492.1">
    <property type="protein sequence ID" value="ENSTNIP00000013300.1"/>
    <property type="gene ID" value="ENSTNIG00000010393.1"/>
</dbReference>
<evidence type="ECO:0000256" key="8">
    <source>
        <dbReference type="ARBA" id="ARBA00038272"/>
    </source>
</evidence>
<dbReference type="PANTHER" id="PTHR22804:SF40">
    <property type="entry name" value="HYALURONAN AND PROTEOGLYCAN LINK PROTEIN 3"/>
    <property type="match status" value="1"/>
</dbReference>
<dbReference type="SMART" id="SM00406">
    <property type="entry name" value="IGv"/>
    <property type="match status" value="1"/>
</dbReference>
<feature type="disulfide bond" evidence="9">
    <location>
        <begin position="217"/>
        <end position="238"/>
    </location>
</feature>
<evidence type="ECO:0000313" key="14">
    <source>
        <dbReference type="Proteomes" id="UP000007303"/>
    </source>
</evidence>
<name>H3CYG5_TETNG</name>
<feature type="disulfide bond" evidence="9">
    <location>
        <begin position="314"/>
        <end position="335"/>
    </location>
</feature>
<keyword evidence="5 9" id="KW-1015">Disulfide bond</keyword>
<feature type="chain" id="PRO_5005683270" evidence="10">
    <location>
        <begin position="27"/>
        <end position="362"/>
    </location>
</feature>
<dbReference type="PRINTS" id="PR01265">
    <property type="entry name" value="LINKMODULE"/>
</dbReference>
<dbReference type="OMA" id="KARANCG"/>
<keyword evidence="10" id="KW-0732">Signal</keyword>
<feature type="domain" description="Link" evidence="12">
    <location>
        <begin position="269"/>
        <end position="360"/>
    </location>
</feature>
<dbReference type="InterPro" id="IPR000538">
    <property type="entry name" value="Link_dom"/>
</dbReference>
<sequence>FIAMFALLRPLLAICCCLQLPADASSRHFLYQNINTGNGHGEISFHGIRLLVESSQPSVSATRGSSITLPCHFHYEPETVEPRRTRVKWSLLPANAPAEASAETEVMVAIGNRQRSSGRFRGRVRLRRSAPGDLSLVIDGLQVSDAGRYRCEVIDGLEDESVTVELKLRGVVFPYHSRKGRYRLSFFGARQACEDQDAGLATPEQLQAAWQDGLDWCNAGWLADGSVRYPITEPRAGCGGSAPGLRTYGEPHRLLAHFDAFCFSASIKGRVFFLKHPAKLNFSEAVRACASQQSQVAKVGQVYAAWKLQGLDRCDAGWLADGSVRYPVATPRANCGPPQPGVRSFGFPPKSLKFGVYCSETS</sequence>
<dbReference type="InterPro" id="IPR013783">
    <property type="entry name" value="Ig-like_fold"/>
</dbReference>
<evidence type="ECO:0000256" key="1">
    <source>
        <dbReference type="ARBA" id="ARBA00004498"/>
    </source>
</evidence>
<dbReference type="InParanoid" id="H3CYG5"/>
<dbReference type="GO" id="GO:0001501">
    <property type="term" value="P:skeletal system development"/>
    <property type="evidence" value="ECO:0007669"/>
    <property type="project" value="TreeGrafter"/>
</dbReference>
<evidence type="ECO:0000313" key="13">
    <source>
        <dbReference type="Ensembl" id="ENSTNIP00000013300.1"/>
    </source>
</evidence>
<dbReference type="CDD" id="cd03518">
    <property type="entry name" value="Link_domain_HAPLN_module_1"/>
    <property type="match status" value="1"/>
</dbReference>
<evidence type="ECO:0000256" key="6">
    <source>
        <dbReference type="ARBA" id="ARBA00023290"/>
    </source>
</evidence>
<evidence type="ECO:0000256" key="9">
    <source>
        <dbReference type="PROSITE-ProRule" id="PRU00323"/>
    </source>
</evidence>
<dbReference type="GO" id="GO:0002052">
    <property type="term" value="P:positive regulation of neuroblast proliferation"/>
    <property type="evidence" value="ECO:0007669"/>
    <property type="project" value="TreeGrafter"/>
</dbReference>
<dbReference type="InterPro" id="IPR013106">
    <property type="entry name" value="Ig_V-set"/>
</dbReference>
<dbReference type="Pfam" id="PF07686">
    <property type="entry name" value="V-set"/>
    <property type="match status" value="1"/>
</dbReference>
<keyword evidence="4" id="KW-0677">Repeat</keyword>
<proteinExistence type="inferred from homology"/>
<dbReference type="PANTHER" id="PTHR22804">
    <property type="entry name" value="AGGRECAN/VERSICAN PROTEOGLYCAN"/>
    <property type="match status" value="1"/>
</dbReference>
<keyword evidence="14" id="KW-1185">Reference proteome</keyword>
<dbReference type="FunFam" id="3.10.100.10:FF:000001">
    <property type="entry name" value="Hyaluronan proteoglycan link protein 1"/>
    <property type="match status" value="1"/>
</dbReference>
<dbReference type="SMART" id="SM00445">
    <property type="entry name" value="LINK"/>
    <property type="match status" value="2"/>
</dbReference>
<dbReference type="SMART" id="SM00409">
    <property type="entry name" value="IG"/>
    <property type="match status" value="1"/>
</dbReference>
<dbReference type="HOGENOM" id="CLU_052285_1_0_1"/>
<dbReference type="GO" id="GO:0072534">
    <property type="term" value="C:perineuronal net"/>
    <property type="evidence" value="ECO:0007669"/>
    <property type="project" value="TreeGrafter"/>
</dbReference>
<dbReference type="Proteomes" id="UP000007303">
    <property type="component" value="Unassembled WGS sequence"/>
</dbReference>
<dbReference type="Gene3D" id="3.10.100.10">
    <property type="entry name" value="Mannose-Binding Protein A, subunit A"/>
    <property type="match status" value="2"/>
</dbReference>
<dbReference type="GO" id="GO:0005615">
    <property type="term" value="C:extracellular space"/>
    <property type="evidence" value="ECO:0007669"/>
    <property type="project" value="TreeGrafter"/>
</dbReference>
<dbReference type="InterPro" id="IPR003599">
    <property type="entry name" value="Ig_sub"/>
</dbReference>
<dbReference type="GO" id="GO:0005540">
    <property type="term" value="F:hyaluronic acid binding"/>
    <property type="evidence" value="ECO:0007669"/>
    <property type="project" value="UniProtKB-KW"/>
</dbReference>
<evidence type="ECO:0000256" key="2">
    <source>
        <dbReference type="ARBA" id="ARBA00022525"/>
    </source>
</evidence>
<dbReference type="GO" id="GO:0007155">
    <property type="term" value="P:cell adhesion"/>
    <property type="evidence" value="ECO:0007669"/>
    <property type="project" value="InterPro"/>
</dbReference>
<protein>
    <submittedName>
        <fullName evidence="13">Hyaluronan and proteoglycan link protein 3</fullName>
    </submittedName>
</protein>
<evidence type="ECO:0000256" key="10">
    <source>
        <dbReference type="SAM" id="SignalP"/>
    </source>
</evidence>
<evidence type="ECO:0000259" key="12">
    <source>
        <dbReference type="PROSITE" id="PS50963"/>
    </source>
</evidence>
<comment type="similarity">
    <text evidence="8">Belongs to the HAPLN family.</text>
</comment>
<dbReference type="AlphaFoldDB" id="H3CYG5"/>
<dbReference type="PROSITE" id="PS01241">
    <property type="entry name" value="LINK_1"/>
    <property type="match status" value="2"/>
</dbReference>
<evidence type="ECO:0000259" key="11">
    <source>
        <dbReference type="PROSITE" id="PS50835"/>
    </source>
</evidence>
<feature type="domain" description="Ig-like" evidence="11">
    <location>
        <begin position="48"/>
        <end position="163"/>
    </location>
</feature>
<keyword evidence="7" id="KW-0393">Immunoglobulin domain</keyword>
<dbReference type="PROSITE" id="PS50963">
    <property type="entry name" value="LINK_2"/>
    <property type="match status" value="2"/>
</dbReference>
<dbReference type="PROSITE" id="PS50835">
    <property type="entry name" value="IG_LIKE"/>
    <property type="match status" value="1"/>
</dbReference>
<dbReference type="Pfam" id="PF00193">
    <property type="entry name" value="Xlink"/>
    <property type="match status" value="2"/>
</dbReference>
<feature type="signal peptide" evidence="10">
    <location>
        <begin position="1"/>
        <end position="26"/>
    </location>
</feature>
<dbReference type="GO" id="GO:0045202">
    <property type="term" value="C:synapse"/>
    <property type="evidence" value="ECO:0007669"/>
    <property type="project" value="TreeGrafter"/>
</dbReference>
<keyword evidence="3" id="KW-0272">Extracellular matrix</keyword>
<reference evidence="14" key="1">
    <citation type="journal article" date="2004" name="Nature">
        <title>Genome duplication in the teleost fish Tetraodon nigroviridis reveals the early vertebrate proto-karyotype.</title>
        <authorList>
            <person name="Jaillon O."/>
            <person name="Aury J.-M."/>
            <person name="Brunet F."/>
            <person name="Petit J.-L."/>
            <person name="Stange-Thomann N."/>
            <person name="Mauceli E."/>
            <person name="Bouneau L."/>
            <person name="Fischer C."/>
            <person name="Ozouf-Costaz C."/>
            <person name="Bernot A."/>
            <person name="Nicaud S."/>
            <person name="Jaffe D."/>
            <person name="Fisher S."/>
            <person name="Lutfalla G."/>
            <person name="Dossat C."/>
            <person name="Segurens B."/>
            <person name="Dasilva C."/>
            <person name="Salanoubat M."/>
            <person name="Levy M."/>
            <person name="Boudet N."/>
            <person name="Castellano S."/>
            <person name="Anthouard V."/>
            <person name="Jubin C."/>
            <person name="Castelli V."/>
            <person name="Katinka M."/>
            <person name="Vacherie B."/>
            <person name="Biemont C."/>
            <person name="Skalli Z."/>
            <person name="Cattolico L."/>
            <person name="Poulain J."/>
            <person name="De Berardinis V."/>
            <person name="Cruaud C."/>
            <person name="Duprat S."/>
            <person name="Brottier P."/>
            <person name="Coutanceau J.-P."/>
            <person name="Gouzy J."/>
            <person name="Parra G."/>
            <person name="Lardier G."/>
            <person name="Chapple C."/>
            <person name="McKernan K.J."/>
            <person name="McEwan P."/>
            <person name="Bosak S."/>
            <person name="Kellis M."/>
            <person name="Volff J.-N."/>
            <person name="Guigo R."/>
            <person name="Zody M.C."/>
            <person name="Mesirov J."/>
            <person name="Lindblad-Toh K."/>
            <person name="Birren B."/>
            <person name="Nusbaum C."/>
            <person name="Kahn D."/>
            <person name="Robinson-Rechavi M."/>
            <person name="Laudet V."/>
            <person name="Schachter V."/>
            <person name="Quetier F."/>
            <person name="Saurin W."/>
            <person name="Scarpelli C."/>
            <person name="Wincker P."/>
            <person name="Lander E.S."/>
            <person name="Weissenbach J."/>
            <person name="Roest Crollius H."/>
        </authorList>
    </citation>
    <scope>NUCLEOTIDE SEQUENCE [LARGE SCALE GENOMIC DNA]</scope>
</reference>
<dbReference type="GO" id="GO:0010001">
    <property type="term" value="P:glial cell differentiation"/>
    <property type="evidence" value="ECO:0007669"/>
    <property type="project" value="TreeGrafter"/>
</dbReference>